<name>A0ABS1YBH5_9ACTN</name>
<feature type="domain" description="GHMP kinase N-terminal" evidence="2">
    <location>
        <begin position="78"/>
        <end position="141"/>
    </location>
</feature>
<accession>A0ABS1YBH5</accession>
<evidence type="ECO:0000313" key="3">
    <source>
        <dbReference type="EMBL" id="MBM0274707.1"/>
    </source>
</evidence>
<organism evidence="3 4">
    <name type="scientific">Micromonospora tarensis</name>
    <dbReference type="NCBI Taxonomy" id="2806100"/>
    <lineage>
        <taxon>Bacteria</taxon>
        <taxon>Bacillati</taxon>
        <taxon>Actinomycetota</taxon>
        <taxon>Actinomycetes</taxon>
        <taxon>Micromonosporales</taxon>
        <taxon>Micromonosporaceae</taxon>
        <taxon>Micromonospora</taxon>
    </lineage>
</organism>
<dbReference type="GO" id="GO:0016301">
    <property type="term" value="F:kinase activity"/>
    <property type="evidence" value="ECO:0007669"/>
    <property type="project" value="UniProtKB-KW"/>
</dbReference>
<comment type="caution">
    <text evidence="3">The sequence shown here is derived from an EMBL/GenBank/DDBJ whole genome shotgun (WGS) entry which is preliminary data.</text>
</comment>
<dbReference type="Gene3D" id="3.30.230.10">
    <property type="match status" value="1"/>
</dbReference>
<dbReference type="InterPro" id="IPR012363">
    <property type="entry name" value="PduX"/>
</dbReference>
<dbReference type="Pfam" id="PF00288">
    <property type="entry name" value="GHMP_kinases_N"/>
    <property type="match status" value="1"/>
</dbReference>
<keyword evidence="1 3" id="KW-0418">Kinase</keyword>
<proteinExistence type="predicted"/>
<protein>
    <submittedName>
        <fullName evidence="3">Kinase</fullName>
    </submittedName>
</protein>
<sequence>MSQVLGASQAASELAGEVGTGHAFGTFGELLQGVLPGGGTNFLVTFPIDAWATATFRYHAEARDITLRPAHKRKCRAVAGLVLAAAGVAGGGELELTGDLPEGKGLASSSADLVATVRAVGAAIGMRLTAARIESFLRHIEPSDGVMYDEIVAYYQRQVRLCRPIGRLPALTIVAHDEGGQVDTIRHSRLPNPFSTADAREYARLLDELTEAITVGDLPTVGRISTRSAVLNSKARIRHDLDALRRACHDVGGLGLVLAHSGTMLGVVLEADDPELTGKVQHLRAAGRPLGGQVSVYHSLGAGRDWSPQSGTP</sequence>
<dbReference type="EMBL" id="JAEVHL010000010">
    <property type="protein sequence ID" value="MBM0274707.1"/>
    <property type="molecule type" value="Genomic_DNA"/>
</dbReference>
<keyword evidence="4" id="KW-1185">Reference proteome</keyword>
<evidence type="ECO:0000256" key="1">
    <source>
        <dbReference type="ARBA" id="ARBA00022777"/>
    </source>
</evidence>
<dbReference type="RefSeq" id="WP_203147121.1">
    <property type="nucleotide sequence ID" value="NZ_JAEVHL010000010.1"/>
</dbReference>
<evidence type="ECO:0000313" key="4">
    <source>
        <dbReference type="Proteomes" id="UP000622245"/>
    </source>
</evidence>
<dbReference type="InterPro" id="IPR006204">
    <property type="entry name" value="GHMP_kinase_N_dom"/>
</dbReference>
<dbReference type="InterPro" id="IPR014721">
    <property type="entry name" value="Ribsml_uS5_D2-typ_fold_subgr"/>
</dbReference>
<evidence type="ECO:0000259" key="2">
    <source>
        <dbReference type="Pfam" id="PF00288"/>
    </source>
</evidence>
<gene>
    <name evidence="3" type="ORF">JM949_04175</name>
</gene>
<reference evidence="3 4" key="1">
    <citation type="submission" date="2021-01" db="EMBL/GenBank/DDBJ databases">
        <title>Draft genome sequence of Micromonospora sp. strain STR1s_6.</title>
        <authorList>
            <person name="Karlyshev A."/>
            <person name="Jawad R."/>
        </authorList>
    </citation>
    <scope>NUCLEOTIDE SEQUENCE [LARGE SCALE GENOMIC DNA]</scope>
    <source>
        <strain evidence="3 4">STR1S-6</strain>
    </source>
</reference>
<dbReference type="Proteomes" id="UP000622245">
    <property type="component" value="Unassembled WGS sequence"/>
</dbReference>
<keyword evidence="1 3" id="KW-0808">Transferase</keyword>
<dbReference type="InterPro" id="IPR020568">
    <property type="entry name" value="Ribosomal_Su5_D2-typ_SF"/>
</dbReference>
<dbReference type="SUPFAM" id="SSF54211">
    <property type="entry name" value="Ribosomal protein S5 domain 2-like"/>
    <property type="match status" value="1"/>
</dbReference>
<dbReference type="PIRSF" id="PIRSF033887">
    <property type="entry name" value="PduX"/>
    <property type="match status" value="1"/>
</dbReference>